<comment type="caution">
    <text evidence="1">The sequence shown here is derived from an EMBL/GenBank/DDBJ whole genome shotgun (WGS) entry which is preliminary data.</text>
</comment>
<evidence type="ECO:0000313" key="2">
    <source>
        <dbReference type="Proteomes" id="UP000616785"/>
    </source>
</evidence>
<dbReference type="AlphaFoldDB" id="A0AA40XVA8"/>
<reference evidence="1" key="1">
    <citation type="submission" date="2020-11" db="EMBL/GenBank/DDBJ databases">
        <title>Enhanced detection system for hospital associated transmission using whole genome sequencing surveillance.</title>
        <authorList>
            <person name="Harrison L.H."/>
            <person name="Van Tyne D."/>
            <person name="Marsh J.W."/>
            <person name="Griffith M.P."/>
            <person name="Snyder D.J."/>
            <person name="Cooper V.S."/>
            <person name="Mustapha M."/>
        </authorList>
    </citation>
    <scope>NUCLEOTIDE SEQUENCE</scope>
    <source>
        <strain evidence="1">STEN00092</strain>
    </source>
</reference>
<evidence type="ECO:0000313" key="1">
    <source>
        <dbReference type="EMBL" id="MBH1638066.1"/>
    </source>
</evidence>
<accession>A0AA40XVA8</accession>
<name>A0AA40XVA8_STEMA</name>
<organism evidence="1 2">
    <name type="scientific">Stenotrophomonas maltophilia</name>
    <name type="common">Pseudomonas maltophilia</name>
    <name type="synonym">Xanthomonas maltophilia</name>
    <dbReference type="NCBI Taxonomy" id="40324"/>
    <lineage>
        <taxon>Bacteria</taxon>
        <taxon>Pseudomonadati</taxon>
        <taxon>Pseudomonadota</taxon>
        <taxon>Gammaproteobacteria</taxon>
        <taxon>Lysobacterales</taxon>
        <taxon>Lysobacteraceae</taxon>
        <taxon>Stenotrophomonas</taxon>
        <taxon>Stenotrophomonas maltophilia group</taxon>
    </lineage>
</organism>
<dbReference type="EMBL" id="JADUNO010000002">
    <property type="protein sequence ID" value="MBH1638066.1"/>
    <property type="molecule type" value="Genomic_DNA"/>
</dbReference>
<gene>
    <name evidence="1" type="ORF">I5U57_01225</name>
</gene>
<proteinExistence type="predicted"/>
<protein>
    <submittedName>
        <fullName evidence="1">Uncharacterized protein</fullName>
    </submittedName>
</protein>
<sequence length="190" mass="21110">MTRPEATLEDVLDAFSMEAEMGSATLQRYLNDYPQFSDELIDLSNEIYQFSNVEQGELPSADRERIDAVLAQFRSGASRSLQPGLERLSPARQRELSQALGVPRQVIFAFVGRGVIASSVPGRFLARMAEALQSTVSDLRAYLSQEPQRAVRYAKADDKPLDPGQVPFEKLLRDAGLSEAQAAEFLKEEL</sequence>
<dbReference type="Proteomes" id="UP000616785">
    <property type="component" value="Unassembled WGS sequence"/>
</dbReference>